<proteinExistence type="predicted"/>
<dbReference type="EMBL" id="VYWO01000004">
    <property type="protein sequence ID" value="KAA9300484.1"/>
    <property type="molecule type" value="Genomic_DNA"/>
</dbReference>
<dbReference type="AlphaFoldDB" id="A0A5N1GJC1"/>
<evidence type="ECO:0000313" key="3">
    <source>
        <dbReference type="Proteomes" id="UP000327148"/>
    </source>
</evidence>
<comment type="caution">
    <text evidence="2">The sequence shown here is derived from an EMBL/GenBank/DDBJ whole genome shotgun (WGS) entry which is preliminary data.</text>
</comment>
<organism evidence="2 3">
    <name type="scientific">Aerococcus sanguinicola</name>
    <dbReference type="NCBI Taxonomy" id="119206"/>
    <lineage>
        <taxon>Bacteria</taxon>
        <taxon>Bacillati</taxon>
        <taxon>Bacillota</taxon>
        <taxon>Bacilli</taxon>
        <taxon>Lactobacillales</taxon>
        <taxon>Aerococcaceae</taxon>
        <taxon>Aerococcus</taxon>
    </lineage>
</organism>
<evidence type="ECO:0000313" key="2">
    <source>
        <dbReference type="EMBL" id="KAA9300484.1"/>
    </source>
</evidence>
<dbReference type="OrthoDB" id="2134824at2"/>
<keyword evidence="1" id="KW-0472">Membrane</keyword>
<keyword evidence="1" id="KW-0812">Transmembrane</keyword>
<dbReference type="Proteomes" id="UP000327148">
    <property type="component" value="Unassembled WGS sequence"/>
</dbReference>
<keyword evidence="1" id="KW-1133">Transmembrane helix</keyword>
<feature type="transmembrane region" description="Helical" evidence="1">
    <location>
        <begin position="87"/>
        <end position="111"/>
    </location>
</feature>
<accession>A0A5N1GJC1</accession>
<reference evidence="2 3" key="1">
    <citation type="submission" date="2019-09" db="EMBL/GenBank/DDBJ databases">
        <title>Draft genome sequence assemblies of isolates from the urinary tract.</title>
        <authorList>
            <person name="Mores C.R."/>
            <person name="Putonti C."/>
            <person name="Wolfe A.J."/>
        </authorList>
    </citation>
    <scope>NUCLEOTIDE SEQUENCE [LARGE SCALE GENOMIC DNA]</scope>
    <source>
        <strain evidence="2 3">UMB623</strain>
    </source>
</reference>
<sequence length="122" mass="14666">MKRASYRQAKAELAKEKERHKKKRLALFDTHYQQETTVYAGDDFKRVNHPVDSLTRELDLDTNEIFYARERKRQWFWSDSQHGGYRFLALALVIVTLVLLWFIGPFVISYLRGLFHQAQLWF</sequence>
<gene>
    <name evidence="2" type="ORF">F6I03_06645</name>
</gene>
<name>A0A5N1GJC1_9LACT</name>
<dbReference type="RefSeq" id="WP_070430356.1">
    <property type="nucleotide sequence ID" value="NZ_VYWO01000004.1"/>
</dbReference>
<evidence type="ECO:0000256" key="1">
    <source>
        <dbReference type="SAM" id="Phobius"/>
    </source>
</evidence>
<protein>
    <submittedName>
        <fullName evidence="2">Uncharacterized protein</fullName>
    </submittedName>
</protein>